<keyword evidence="6 7" id="KW-0472">Membrane</keyword>
<protein>
    <submittedName>
        <fullName evidence="8">Putative xanthine/uracil permease</fullName>
    </submittedName>
</protein>
<dbReference type="STRING" id="269800.Tfu_0240"/>
<evidence type="ECO:0000256" key="1">
    <source>
        <dbReference type="ARBA" id="ARBA00004127"/>
    </source>
</evidence>
<feature type="transmembrane region" description="Helical" evidence="7">
    <location>
        <begin position="222"/>
        <end position="240"/>
    </location>
</feature>
<evidence type="ECO:0000256" key="2">
    <source>
        <dbReference type="ARBA" id="ARBA00005697"/>
    </source>
</evidence>
<dbReference type="PANTHER" id="PTHR43337:SF1">
    <property type="entry name" value="XANTHINE_URACIL PERMEASE C887.17-RELATED"/>
    <property type="match status" value="1"/>
</dbReference>
<dbReference type="GO" id="GO:0005345">
    <property type="term" value="F:purine nucleobase transmembrane transporter activity"/>
    <property type="evidence" value="ECO:0007669"/>
    <property type="project" value="TreeGrafter"/>
</dbReference>
<dbReference type="HOGENOM" id="CLU_024508_0_0_11"/>
<dbReference type="AlphaFoldDB" id="Q47U29"/>
<proteinExistence type="inferred from homology"/>
<evidence type="ECO:0000256" key="4">
    <source>
        <dbReference type="ARBA" id="ARBA00022692"/>
    </source>
</evidence>
<dbReference type="InterPro" id="IPR006043">
    <property type="entry name" value="NCS2"/>
</dbReference>
<feature type="transmembrane region" description="Helical" evidence="7">
    <location>
        <begin position="42"/>
        <end position="64"/>
    </location>
</feature>
<dbReference type="PANTHER" id="PTHR43337">
    <property type="entry name" value="XANTHINE/URACIL PERMEASE C887.17-RELATED"/>
    <property type="match status" value="1"/>
</dbReference>
<dbReference type="eggNOG" id="COG2252">
    <property type="taxonomic scope" value="Bacteria"/>
</dbReference>
<gene>
    <name evidence="8" type="ordered locus">Tfu_0240</name>
</gene>
<keyword evidence="4 7" id="KW-0812">Transmembrane</keyword>
<accession>Q47U29</accession>
<feature type="transmembrane region" description="Helical" evidence="7">
    <location>
        <begin position="156"/>
        <end position="178"/>
    </location>
</feature>
<feature type="transmembrane region" description="Helical" evidence="7">
    <location>
        <begin position="125"/>
        <end position="144"/>
    </location>
</feature>
<dbReference type="GO" id="GO:0012505">
    <property type="term" value="C:endomembrane system"/>
    <property type="evidence" value="ECO:0007669"/>
    <property type="project" value="UniProtKB-SubCell"/>
</dbReference>
<evidence type="ECO:0000313" key="8">
    <source>
        <dbReference type="EMBL" id="AAZ54278.1"/>
    </source>
</evidence>
<dbReference type="KEGG" id="tfu:Tfu_0240"/>
<keyword evidence="3" id="KW-0813">Transport</keyword>
<comment type="similarity">
    <text evidence="2">Belongs to the nucleobase:cation symporter-2 (NCS2) (TC 2.A.40) family. Azg-like subfamily.</text>
</comment>
<name>Q47U29_THEFY</name>
<feature type="transmembrane region" description="Helical" evidence="7">
    <location>
        <begin position="382"/>
        <end position="412"/>
    </location>
</feature>
<keyword evidence="5 7" id="KW-1133">Transmembrane helix</keyword>
<sequence length="493" mass="50899">MSESSTPVAPVPPTKRTGFAAALDRYFHVTARGSNFAREIRGGLATFFAMAYIVVVNPLIIGTAPDINGDTLGLERVAAVTALVAAVSSILMGVISRYPFAIASGMGLNAIVAYVLAPMMTWADVMGLVVIEGVIMLLLVFSGFRKAVFNAVPASLKSAIGVGVGLFLALIGFVNAGFVRPGDGTPVQLGVGGSLNGWPILVFVLGFVVTIVLMVRQVKGAVLIGIVFATVLGIVVELFAKVGPRVDEAGQVNDLGWALNVPTVPTSADDLVSLPDLSLVGQFNLLADWRGVGIATMLMLVLTLLLADFFDTMGTMVGVAGQAGLTDKDGNVPNSQGVLVADALGTVVGGAASASVATTYAESAAGVGEGARTGIAPIVTGLLFIGAMFITPLAVLVPAEAATPVLVAVGFLMMTQITKVDFTDLGIGIPAFLAIVIMPYTYSIANGIGVAFIAYTIVRTAQGRWRDVHPLMLLISLVFLIHFAEAPIQALLG</sequence>
<dbReference type="RefSeq" id="WP_011290687.1">
    <property type="nucleotide sequence ID" value="NC_007333.1"/>
</dbReference>
<comment type="subcellular location">
    <subcellularLocation>
        <location evidence="1">Endomembrane system</location>
        <topology evidence="1">Multi-pass membrane protein</topology>
    </subcellularLocation>
</comment>
<evidence type="ECO:0000256" key="5">
    <source>
        <dbReference type="ARBA" id="ARBA00022989"/>
    </source>
</evidence>
<evidence type="ECO:0000256" key="7">
    <source>
        <dbReference type="SAM" id="Phobius"/>
    </source>
</evidence>
<evidence type="ECO:0000256" key="6">
    <source>
        <dbReference type="ARBA" id="ARBA00023136"/>
    </source>
</evidence>
<organism evidence="8">
    <name type="scientific">Thermobifida fusca (strain YX)</name>
    <dbReference type="NCBI Taxonomy" id="269800"/>
    <lineage>
        <taxon>Bacteria</taxon>
        <taxon>Bacillati</taxon>
        <taxon>Actinomycetota</taxon>
        <taxon>Actinomycetes</taxon>
        <taxon>Streptosporangiales</taxon>
        <taxon>Nocardiopsidaceae</taxon>
        <taxon>Thermobifida</taxon>
    </lineage>
</organism>
<feature type="transmembrane region" description="Helical" evidence="7">
    <location>
        <begin position="470"/>
        <end position="492"/>
    </location>
</feature>
<reference evidence="8" key="1">
    <citation type="submission" date="2005-07" db="EMBL/GenBank/DDBJ databases">
        <title>Complete sequence of Thermobifida fusca YX.</title>
        <authorList>
            <consortium name="US DOE Joint Genome Institute"/>
            <person name="Copeland A."/>
            <person name="Lucas S."/>
            <person name="Lapidus A."/>
            <person name="Barry K."/>
            <person name="Detter J.C."/>
            <person name="Glavina T."/>
            <person name="Hammon N."/>
            <person name="Israni S."/>
            <person name="Pitluck S."/>
            <person name="Di Bartolo G."/>
            <person name="Chain P."/>
            <person name="Schmutz J."/>
            <person name="Larimer F."/>
            <person name="Land M."/>
            <person name="Lykidis A."/>
            <person name="Richardson P."/>
        </authorList>
    </citation>
    <scope>NUCLEOTIDE SEQUENCE</scope>
    <source>
        <strain evidence="8">YX</strain>
    </source>
</reference>
<feature type="transmembrane region" description="Helical" evidence="7">
    <location>
        <begin position="100"/>
        <end position="119"/>
    </location>
</feature>
<dbReference type="GO" id="GO:0005886">
    <property type="term" value="C:plasma membrane"/>
    <property type="evidence" value="ECO:0007669"/>
    <property type="project" value="TreeGrafter"/>
</dbReference>
<evidence type="ECO:0000256" key="3">
    <source>
        <dbReference type="ARBA" id="ARBA00022448"/>
    </source>
</evidence>
<feature type="transmembrane region" description="Helical" evidence="7">
    <location>
        <begin position="198"/>
        <end position="215"/>
    </location>
</feature>
<dbReference type="EMBL" id="CP000088">
    <property type="protein sequence ID" value="AAZ54278.1"/>
    <property type="molecule type" value="Genomic_DNA"/>
</dbReference>
<feature type="transmembrane region" description="Helical" evidence="7">
    <location>
        <begin position="289"/>
        <end position="307"/>
    </location>
</feature>
<feature type="transmembrane region" description="Helical" evidence="7">
    <location>
        <begin position="432"/>
        <end position="458"/>
    </location>
</feature>
<dbReference type="Pfam" id="PF00860">
    <property type="entry name" value="Xan_ur_permease"/>
    <property type="match status" value="1"/>
</dbReference>
<dbReference type="InterPro" id="IPR045018">
    <property type="entry name" value="Azg-like"/>
</dbReference>
<feature type="transmembrane region" description="Helical" evidence="7">
    <location>
        <begin position="76"/>
        <end position="95"/>
    </location>
</feature>